<reference evidence="1" key="2">
    <citation type="submission" date="2020-09" db="EMBL/GenBank/DDBJ databases">
        <authorList>
            <person name="Sun Q."/>
            <person name="Zhou Y."/>
        </authorList>
    </citation>
    <scope>NUCLEOTIDE SEQUENCE</scope>
    <source>
        <strain evidence="1">CGMCC 1.12426</strain>
    </source>
</reference>
<dbReference type="PROSITE" id="PS51318">
    <property type="entry name" value="TAT"/>
    <property type="match status" value="1"/>
</dbReference>
<keyword evidence="2" id="KW-1185">Reference proteome</keyword>
<dbReference type="EMBL" id="BMFA01000004">
    <property type="protein sequence ID" value="GGB43878.1"/>
    <property type="molecule type" value="Genomic_DNA"/>
</dbReference>
<protein>
    <recommendedName>
        <fullName evidence="3">Nitroreductase family protein</fullName>
    </recommendedName>
</protein>
<sequence length="380" mass="41394">MNLSRRKTLALIGGGTILAATSGVGWEITRPLATALRPWDRAGQYDDPRMRALSWAILAPNSHNMQPWKVDLSTPDQAVLYPDLERMLPETDPFNRQITVSLGCFLELMRMAALQDGLAVDADLFPEGSDAAGLDARPVAICRFRATTAPTDPLFAHTPIRRSNKEAFDISRPVPPQVLARIAGAARHTEVGFSADPAEVADIVSLTSRAMEIEIDTPRTFGESVDLFRIGRREVEANPDGLEFHGPAFEAMRLFGLFTRDAARDPGSTAFAQGKAAVLDPIATAMAHIWQVTADNSRKTQIDAGRDWLRLNLAATAEGVGYHPLSQGLQEYPEMARIYADLHARLAPGGGTVQNLTRLGYGPDIGPTPRWPLEAKILDA</sequence>
<proteinExistence type="predicted"/>
<dbReference type="AlphaFoldDB" id="A0A916TH67"/>
<evidence type="ECO:0000313" key="2">
    <source>
        <dbReference type="Proteomes" id="UP000605148"/>
    </source>
</evidence>
<comment type="caution">
    <text evidence="1">The sequence shown here is derived from an EMBL/GenBank/DDBJ whole genome shotgun (WGS) entry which is preliminary data.</text>
</comment>
<reference evidence="1" key="1">
    <citation type="journal article" date="2014" name="Int. J. Syst. Evol. Microbiol.">
        <title>Complete genome sequence of Corynebacterium casei LMG S-19264T (=DSM 44701T), isolated from a smear-ripened cheese.</title>
        <authorList>
            <consortium name="US DOE Joint Genome Institute (JGI-PGF)"/>
            <person name="Walter F."/>
            <person name="Albersmeier A."/>
            <person name="Kalinowski J."/>
            <person name="Ruckert C."/>
        </authorList>
    </citation>
    <scope>NUCLEOTIDE SEQUENCE</scope>
    <source>
        <strain evidence="1">CGMCC 1.12426</strain>
    </source>
</reference>
<dbReference type="SUPFAM" id="SSF55469">
    <property type="entry name" value="FMN-dependent nitroreductase-like"/>
    <property type="match status" value="1"/>
</dbReference>
<dbReference type="RefSeq" id="WP_150495783.1">
    <property type="nucleotide sequence ID" value="NZ_BMFA01000004.1"/>
</dbReference>
<dbReference type="NCBIfam" id="NF047509">
    <property type="entry name" value="Rv3131_FMN_oxido"/>
    <property type="match status" value="1"/>
</dbReference>
<name>A0A916TH67_9HYPH</name>
<evidence type="ECO:0008006" key="3">
    <source>
        <dbReference type="Google" id="ProtNLM"/>
    </source>
</evidence>
<accession>A0A916TH67</accession>
<dbReference type="InterPro" id="IPR000415">
    <property type="entry name" value="Nitroreductase-like"/>
</dbReference>
<dbReference type="Proteomes" id="UP000605148">
    <property type="component" value="Unassembled WGS sequence"/>
</dbReference>
<organism evidence="1 2">
    <name type="scientific">Roseibium aquae</name>
    <dbReference type="NCBI Taxonomy" id="1323746"/>
    <lineage>
        <taxon>Bacteria</taxon>
        <taxon>Pseudomonadati</taxon>
        <taxon>Pseudomonadota</taxon>
        <taxon>Alphaproteobacteria</taxon>
        <taxon>Hyphomicrobiales</taxon>
        <taxon>Stappiaceae</taxon>
        <taxon>Roseibium</taxon>
    </lineage>
</organism>
<dbReference type="Gene3D" id="3.40.109.10">
    <property type="entry name" value="NADH Oxidase"/>
    <property type="match status" value="1"/>
</dbReference>
<dbReference type="InterPro" id="IPR006311">
    <property type="entry name" value="TAT_signal"/>
</dbReference>
<gene>
    <name evidence="1" type="ORF">GCM10011316_14810</name>
</gene>
<evidence type="ECO:0000313" key="1">
    <source>
        <dbReference type="EMBL" id="GGB43878.1"/>
    </source>
</evidence>
<dbReference type="OrthoDB" id="8156917at2"/>
<dbReference type="GO" id="GO:0016491">
    <property type="term" value="F:oxidoreductase activity"/>
    <property type="evidence" value="ECO:0007669"/>
    <property type="project" value="InterPro"/>
</dbReference>